<evidence type="ECO:0000256" key="10">
    <source>
        <dbReference type="RuleBase" id="RU365067"/>
    </source>
</evidence>
<dbReference type="PANTHER" id="PTHR13117">
    <property type="entry name" value="ENDOPLASMIC RETICULUM MULTISPAN TRANSMEMBRANE PROTEIN-RELATED"/>
    <property type="match status" value="1"/>
</dbReference>
<dbReference type="GO" id="GO:0034203">
    <property type="term" value="P:glycolipid translocation"/>
    <property type="evidence" value="ECO:0007669"/>
    <property type="project" value="TreeGrafter"/>
</dbReference>
<feature type="transmembrane region" description="Helical" evidence="10">
    <location>
        <begin position="448"/>
        <end position="469"/>
    </location>
</feature>
<organism evidence="12 13">
    <name type="scientific">Myriangium duriaei CBS 260.36</name>
    <dbReference type="NCBI Taxonomy" id="1168546"/>
    <lineage>
        <taxon>Eukaryota</taxon>
        <taxon>Fungi</taxon>
        <taxon>Dikarya</taxon>
        <taxon>Ascomycota</taxon>
        <taxon>Pezizomycotina</taxon>
        <taxon>Dothideomycetes</taxon>
        <taxon>Dothideomycetidae</taxon>
        <taxon>Myriangiales</taxon>
        <taxon>Myriangiaceae</taxon>
        <taxon>Myriangium</taxon>
    </lineage>
</organism>
<dbReference type="Pfam" id="PF04506">
    <property type="entry name" value="Rft-1"/>
    <property type="match status" value="1"/>
</dbReference>
<dbReference type="InterPro" id="IPR007594">
    <property type="entry name" value="RFT1"/>
</dbReference>
<dbReference type="EMBL" id="ML996081">
    <property type="protein sequence ID" value="KAF2157910.1"/>
    <property type="molecule type" value="Genomic_DNA"/>
</dbReference>
<keyword evidence="4 10" id="KW-0812">Transmembrane</keyword>
<evidence type="ECO:0000256" key="6">
    <source>
        <dbReference type="ARBA" id="ARBA00022989"/>
    </source>
</evidence>
<feature type="transmembrane region" description="Helical" evidence="10">
    <location>
        <begin position="416"/>
        <end position="436"/>
    </location>
</feature>
<dbReference type="GO" id="GO:0005789">
    <property type="term" value="C:endoplasmic reticulum membrane"/>
    <property type="evidence" value="ECO:0007669"/>
    <property type="project" value="UniProtKB-SubCell"/>
</dbReference>
<feature type="region of interest" description="Disordered" evidence="11">
    <location>
        <begin position="80"/>
        <end position="113"/>
    </location>
</feature>
<comment type="caution">
    <text evidence="12">The sequence shown here is derived from an EMBL/GenBank/DDBJ whole genome shotgun (WGS) entry which is preliminary data.</text>
</comment>
<dbReference type="OrthoDB" id="9979195at2759"/>
<proteinExistence type="inferred from homology"/>
<name>A0A9P4JC55_9PEZI</name>
<evidence type="ECO:0000256" key="8">
    <source>
        <dbReference type="ARBA" id="ARBA00044793"/>
    </source>
</evidence>
<dbReference type="GO" id="GO:0006488">
    <property type="term" value="P:dolichol-linked oligosaccharide biosynthetic process"/>
    <property type="evidence" value="ECO:0007669"/>
    <property type="project" value="InterPro"/>
</dbReference>
<accession>A0A9P4JC55</accession>
<evidence type="ECO:0000256" key="4">
    <source>
        <dbReference type="ARBA" id="ARBA00022692"/>
    </source>
</evidence>
<feature type="transmembrane region" description="Helical" evidence="10">
    <location>
        <begin position="166"/>
        <end position="186"/>
    </location>
</feature>
<keyword evidence="13" id="KW-1185">Reference proteome</keyword>
<dbReference type="Proteomes" id="UP000799439">
    <property type="component" value="Unassembled WGS sequence"/>
</dbReference>
<feature type="transmembrane region" description="Helical" evidence="10">
    <location>
        <begin position="475"/>
        <end position="494"/>
    </location>
</feature>
<sequence length="574" mass="60775">MMAETESATSAAAKGATYLMALQISSRALTFVLNQILLRFLTPDTLGRAVQLELYSISVLFFARESLRVAVQRVGVSDATMSTPETKTPDAEKKTPEKTRADKASNEGTSPGEGNAVQTVVNLSYLALMLGIPLTLGLGVLCQRALYASSQGLARSDPSNYINTSILLYGLAALIELASEPCFVAAQSILLFKVRAGAEAAATVGKTFATVLTAFVAYRLGLDIGVLPFAAGQVAYATVLLASYTTSMNTVSTQRNFHLLPHRFSNNPTFISGYFSRPLLTIATSLTIQSGIKYVLTQGDSILIAALASLQDQGTYALASNYGGLIARMLFQPIEEASRNLFAKLCSSTTQPSPANKAPSSSQVRAAHILTTILHLYALLALPALTLGPTLAPLLLSLVAGQRWTALGAGTVLGTYAYYIPLLATNGVTEAFVSAVASNRELYRQSVYMGAFFVAFAGSAWWFVARLGWGAEGIVWANCVNMAARIGYCFWFIGGYFRERGTEFDVLAAVPSAGSVAGAAAVPLLLRASEGMLSSHGVLGELVRVGGVGAVLAVVIGVSELGFFQRSYALIKRA</sequence>
<keyword evidence="5 10" id="KW-0256">Endoplasmic reticulum</keyword>
<evidence type="ECO:0000256" key="7">
    <source>
        <dbReference type="ARBA" id="ARBA00023136"/>
    </source>
</evidence>
<evidence type="ECO:0000256" key="11">
    <source>
        <dbReference type="SAM" id="MobiDB-lite"/>
    </source>
</evidence>
<gene>
    <name evidence="12" type="ORF">K461DRAFT_309918</name>
</gene>
<comment type="similarity">
    <text evidence="3 10">Belongs to the RFT1 family.</text>
</comment>
<comment type="pathway">
    <text evidence="2">Protein modification; protein glycosylation.</text>
</comment>
<feature type="transmembrane region" description="Helical" evidence="10">
    <location>
        <begin position="374"/>
        <end position="396"/>
    </location>
</feature>
<evidence type="ECO:0000313" key="13">
    <source>
        <dbReference type="Proteomes" id="UP000799439"/>
    </source>
</evidence>
<keyword evidence="7 10" id="KW-0472">Membrane</keyword>
<feature type="transmembrane region" description="Helical" evidence="10">
    <location>
        <begin position="506"/>
        <end position="526"/>
    </location>
</feature>
<feature type="transmembrane region" description="Helical" evidence="10">
    <location>
        <begin position="198"/>
        <end position="218"/>
    </location>
</feature>
<protein>
    <recommendedName>
        <fullName evidence="8 10">Man(5)GlcNAc(2)-PP-dolichol translocation protein RFT1</fullName>
    </recommendedName>
</protein>
<evidence type="ECO:0000256" key="2">
    <source>
        <dbReference type="ARBA" id="ARBA00004922"/>
    </source>
</evidence>
<reference evidence="12" key="1">
    <citation type="journal article" date="2020" name="Stud. Mycol.">
        <title>101 Dothideomycetes genomes: a test case for predicting lifestyles and emergence of pathogens.</title>
        <authorList>
            <person name="Haridas S."/>
            <person name="Albert R."/>
            <person name="Binder M."/>
            <person name="Bloem J."/>
            <person name="Labutti K."/>
            <person name="Salamov A."/>
            <person name="Andreopoulos B."/>
            <person name="Baker S."/>
            <person name="Barry K."/>
            <person name="Bills G."/>
            <person name="Bluhm B."/>
            <person name="Cannon C."/>
            <person name="Castanera R."/>
            <person name="Culley D."/>
            <person name="Daum C."/>
            <person name="Ezra D."/>
            <person name="Gonzalez J."/>
            <person name="Henrissat B."/>
            <person name="Kuo A."/>
            <person name="Liang C."/>
            <person name="Lipzen A."/>
            <person name="Lutzoni F."/>
            <person name="Magnuson J."/>
            <person name="Mondo S."/>
            <person name="Nolan M."/>
            <person name="Ohm R."/>
            <person name="Pangilinan J."/>
            <person name="Park H.-J."/>
            <person name="Ramirez L."/>
            <person name="Alfaro M."/>
            <person name="Sun H."/>
            <person name="Tritt A."/>
            <person name="Yoshinaga Y."/>
            <person name="Zwiers L.-H."/>
            <person name="Turgeon B."/>
            <person name="Goodwin S."/>
            <person name="Spatafora J."/>
            <person name="Crous P."/>
            <person name="Grigoriev I."/>
        </authorList>
    </citation>
    <scope>NUCLEOTIDE SEQUENCE</scope>
    <source>
        <strain evidence="12">CBS 260.36</strain>
    </source>
</reference>
<feature type="compositionally biased region" description="Basic and acidic residues" evidence="11">
    <location>
        <begin position="87"/>
        <end position="105"/>
    </location>
</feature>
<comment type="subcellular location">
    <subcellularLocation>
        <location evidence="1 10">Endoplasmic reticulum membrane</location>
        <topology evidence="1 10">Multi-pass membrane protein</topology>
    </subcellularLocation>
</comment>
<evidence type="ECO:0000313" key="12">
    <source>
        <dbReference type="EMBL" id="KAF2157910.1"/>
    </source>
</evidence>
<feature type="transmembrane region" description="Helical" evidence="10">
    <location>
        <begin position="125"/>
        <end position="146"/>
    </location>
</feature>
<keyword evidence="10" id="KW-0813">Transport</keyword>
<dbReference type="PANTHER" id="PTHR13117:SF5">
    <property type="entry name" value="PROTEIN RFT1 HOMOLOG"/>
    <property type="match status" value="1"/>
</dbReference>
<evidence type="ECO:0000256" key="9">
    <source>
        <dbReference type="ARBA" id="ARBA00045912"/>
    </source>
</evidence>
<evidence type="ECO:0000256" key="3">
    <source>
        <dbReference type="ARBA" id="ARBA00010288"/>
    </source>
</evidence>
<dbReference type="AlphaFoldDB" id="A0A9P4JC55"/>
<feature type="transmembrane region" description="Helical" evidence="10">
    <location>
        <begin position="224"/>
        <end position="245"/>
    </location>
</feature>
<feature type="transmembrane region" description="Helical" evidence="10">
    <location>
        <begin position="546"/>
        <end position="564"/>
    </location>
</feature>
<keyword evidence="6 10" id="KW-1133">Transmembrane helix</keyword>
<comment type="function">
    <text evidence="9 10">Intramembrane glycolipid transporter that operates in the biosynthetic pathway of dolichol-linked oligosaccharides, the glycan precursors employed in protein asparagine (N)-glycosylation. The sequential addition of sugars to dolichol pyrophosphate produces dolichol-linked oligosaccharides containing fourteen sugars, including two GlcNAcs, nine mannoses and three glucoses. Once assembled, the oligosaccharide is transferred from the lipid to nascent proteins by oligosaccharyltransferases. The assembly of dolichol-linked oligosaccharides begins on the cytosolic side of the endoplasmic reticulum membrane and finishes in its lumen. RFT1 could mediate the translocation of the cytosolically oriented intermediate DolPP-GlcNAc2Man5, produced by ALG11, into the ER lumen where dolichol-linked oligosaccharides assembly continues. However, the intramembrane lipid transporter activity could not be confirmed in vitro.</text>
</comment>
<evidence type="ECO:0000256" key="1">
    <source>
        <dbReference type="ARBA" id="ARBA00004477"/>
    </source>
</evidence>
<evidence type="ECO:0000256" key="5">
    <source>
        <dbReference type="ARBA" id="ARBA00022824"/>
    </source>
</evidence>